<protein>
    <submittedName>
        <fullName evidence="1">Uncharacterized protein</fullName>
    </submittedName>
</protein>
<reference evidence="1 2" key="1">
    <citation type="submission" date="2023-07" db="EMBL/GenBank/DDBJ databases">
        <title>Sequencing the genomes of 1000 actinobacteria strains.</title>
        <authorList>
            <person name="Klenk H.-P."/>
        </authorList>
    </citation>
    <scope>NUCLEOTIDE SEQUENCE [LARGE SCALE GENOMIC DNA]</scope>
    <source>
        <strain evidence="1 2">DSM 46740</strain>
    </source>
</reference>
<name>A0ABT9QHT8_9ACTN</name>
<accession>A0ABT9QHT8</accession>
<comment type="caution">
    <text evidence="1">The sequence shown here is derived from an EMBL/GenBank/DDBJ whole genome shotgun (WGS) entry which is preliminary data.</text>
</comment>
<evidence type="ECO:0000313" key="1">
    <source>
        <dbReference type="EMBL" id="MDP9846327.1"/>
    </source>
</evidence>
<dbReference type="Proteomes" id="UP001225356">
    <property type="component" value="Unassembled WGS sequence"/>
</dbReference>
<organism evidence="1 2">
    <name type="scientific">Streptosporangium lutulentum</name>
    <dbReference type="NCBI Taxonomy" id="1461250"/>
    <lineage>
        <taxon>Bacteria</taxon>
        <taxon>Bacillati</taxon>
        <taxon>Actinomycetota</taxon>
        <taxon>Actinomycetes</taxon>
        <taxon>Streptosporangiales</taxon>
        <taxon>Streptosporangiaceae</taxon>
        <taxon>Streptosporangium</taxon>
    </lineage>
</organism>
<sequence>MEYGLQRMTAPVVLPPALKVPVRTGSGRR</sequence>
<dbReference type="EMBL" id="JAUSQU010000001">
    <property type="protein sequence ID" value="MDP9846327.1"/>
    <property type="molecule type" value="Genomic_DNA"/>
</dbReference>
<gene>
    <name evidence="1" type="ORF">J2853_005538</name>
</gene>
<keyword evidence="2" id="KW-1185">Reference proteome</keyword>
<proteinExistence type="predicted"/>
<evidence type="ECO:0000313" key="2">
    <source>
        <dbReference type="Proteomes" id="UP001225356"/>
    </source>
</evidence>